<proteinExistence type="predicted"/>
<feature type="domain" description="Aminoglycoside phosphotransferase" evidence="1">
    <location>
        <begin position="19"/>
        <end position="195"/>
    </location>
</feature>
<dbReference type="EMBL" id="CP089291">
    <property type="protein sequence ID" value="UOF89510.1"/>
    <property type="molecule type" value="Genomic_DNA"/>
</dbReference>
<gene>
    <name evidence="2" type="ORF">LSG31_16670</name>
</gene>
<protein>
    <submittedName>
        <fullName evidence="2">Aminoglycoside phosphotransferase family protein</fullName>
    </submittedName>
</protein>
<dbReference type="PANTHER" id="PTHR21310">
    <property type="entry name" value="AMINOGLYCOSIDE PHOSPHOTRANSFERASE-RELATED-RELATED"/>
    <property type="match status" value="1"/>
</dbReference>
<evidence type="ECO:0000259" key="1">
    <source>
        <dbReference type="Pfam" id="PF01636"/>
    </source>
</evidence>
<reference evidence="2" key="1">
    <citation type="submission" date="2021-12" db="EMBL/GenBank/DDBJ databases">
        <title>Alicyclobacillaceae gen. nov., sp. nov., isolated from chalcocite enrichment system.</title>
        <authorList>
            <person name="Jiang Z."/>
        </authorList>
    </citation>
    <scope>NUCLEOTIDE SEQUENCE</scope>
    <source>
        <strain evidence="2">MYW30-H2</strain>
    </source>
</reference>
<accession>A0ABY4CG91</accession>
<dbReference type="Gene3D" id="3.90.1200.10">
    <property type="match status" value="1"/>
</dbReference>
<dbReference type="InterPro" id="IPR051678">
    <property type="entry name" value="AGP_Transferase"/>
</dbReference>
<name>A0ABY4CG91_9BACL</name>
<dbReference type="InterPro" id="IPR011009">
    <property type="entry name" value="Kinase-like_dom_sf"/>
</dbReference>
<dbReference type="RefSeq" id="WP_347436200.1">
    <property type="nucleotide sequence ID" value="NZ_CP089291.1"/>
</dbReference>
<dbReference type="Pfam" id="PF01636">
    <property type="entry name" value="APH"/>
    <property type="match status" value="1"/>
</dbReference>
<evidence type="ECO:0000313" key="3">
    <source>
        <dbReference type="Proteomes" id="UP000830167"/>
    </source>
</evidence>
<dbReference type="InterPro" id="IPR002575">
    <property type="entry name" value="Aminoglycoside_PTrfase"/>
</dbReference>
<organism evidence="2 3">
    <name type="scientific">Fodinisporobacter ferrooxydans</name>
    <dbReference type="NCBI Taxonomy" id="2901836"/>
    <lineage>
        <taxon>Bacteria</taxon>
        <taxon>Bacillati</taxon>
        <taxon>Bacillota</taxon>
        <taxon>Bacilli</taxon>
        <taxon>Bacillales</taxon>
        <taxon>Alicyclobacillaceae</taxon>
        <taxon>Fodinisporobacter</taxon>
    </lineage>
</organism>
<dbReference type="PANTHER" id="PTHR21310:SF15">
    <property type="entry name" value="AMINOGLYCOSIDE PHOSPHOTRANSFERASE DOMAIN-CONTAINING PROTEIN"/>
    <property type="match status" value="1"/>
</dbReference>
<sequence length="270" mass="32157">MIHFKNQVQIKFDGTYIHKVTRSENEGEVLRYLTNKNFPVPRFIRIERLDDCNSNLVMEYIHGPHLEVCPSFYERAFALIVKIHELSFKTNILPITTNSIYASLMKGPDLKEICEVFLWPKDRILMIAHIWQFVDIMGPASEPVIFSHGDYHPRNIIIRDDDVIAIDWENAGYHSIFQDLYTLIHACYPDKRASLLPKERARLFHLFSKQYMDSRLLDGYRTFYLLNRLLELVYISDDLKNSRREEEMLRMQGETVFYDLFCYLKTREIF</sequence>
<keyword evidence="3" id="KW-1185">Reference proteome</keyword>
<dbReference type="SUPFAM" id="SSF56112">
    <property type="entry name" value="Protein kinase-like (PK-like)"/>
    <property type="match status" value="1"/>
</dbReference>
<evidence type="ECO:0000313" key="2">
    <source>
        <dbReference type="EMBL" id="UOF89510.1"/>
    </source>
</evidence>
<dbReference type="Proteomes" id="UP000830167">
    <property type="component" value="Chromosome"/>
</dbReference>